<proteinExistence type="predicted"/>
<feature type="non-terminal residue" evidence="1">
    <location>
        <position position="1"/>
    </location>
</feature>
<gene>
    <name evidence="1" type="ORF">METZ01_LOCUS238631</name>
</gene>
<dbReference type="EMBL" id="UINC01060842">
    <property type="protein sequence ID" value="SVB85777.1"/>
    <property type="molecule type" value="Genomic_DNA"/>
</dbReference>
<reference evidence="1" key="1">
    <citation type="submission" date="2018-05" db="EMBL/GenBank/DDBJ databases">
        <authorList>
            <person name="Lanie J.A."/>
            <person name="Ng W.-L."/>
            <person name="Kazmierczak K.M."/>
            <person name="Andrzejewski T.M."/>
            <person name="Davidsen T.M."/>
            <person name="Wayne K.J."/>
            <person name="Tettelin H."/>
            <person name="Glass J.I."/>
            <person name="Rusch D."/>
            <person name="Podicherti R."/>
            <person name="Tsui H.-C.T."/>
            <person name="Winkler M.E."/>
        </authorList>
    </citation>
    <scope>NUCLEOTIDE SEQUENCE</scope>
</reference>
<organism evidence="1">
    <name type="scientific">marine metagenome</name>
    <dbReference type="NCBI Taxonomy" id="408172"/>
    <lineage>
        <taxon>unclassified sequences</taxon>
        <taxon>metagenomes</taxon>
        <taxon>ecological metagenomes</taxon>
    </lineage>
</organism>
<protein>
    <submittedName>
        <fullName evidence="1">Uncharacterized protein</fullName>
    </submittedName>
</protein>
<name>A0A382HFV6_9ZZZZ</name>
<evidence type="ECO:0000313" key="1">
    <source>
        <dbReference type="EMBL" id="SVB85777.1"/>
    </source>
</evidence>
<sequence length="26" mass="2808">QSEGLRLLSGWLPGGFLRRSTAHLGV</sequence>
<accession>A0A382HFV6</accession>
<dbReference type="AlphaFoldDB" id="A0A382HFV6"/>